<dbReference type="EMBL" id="CCBN010000008">
    <property type="protein sequence ID" value="CDO54670.1"/>
    <property type="molecule type" value="Genomic_DNA"/>
</dbReference>
<comment type="similarity">
    <text evidence="2">Belongs to the membrane magnesium transporter (TC 1.A.67) family.</text>
</comment>
<feature type="chain" id="PRO_5005325611" description="ER membrane protein complex subunit 5" evidence="7">
    <location>
        <begin position="25"/>
        <end position="121"/>
    </location>
</feature>
<protein>
    <recommendedName>
        <fullName evidence="10">ER membrane protein complex subunit 5</fullName>
    </recommendedName>
</protein>
<reference evidence="8" key="1">
    <citation type="submission" date="2014-03" db="EMBL/GenBank/DDBJ databases">
        <authorList>
            <person name="Casaregola S."/>
        </authorList>
    </citation>
    <scope>NUCLEOTIDE SEQUENCE [LARGE SCALE GENOMIC DNA]</scope>
    <source>
        <strain evidence="8">CLIB 918</strain>
    </source>
</reference>
<keyword evidence="4 6" id="KW-1133">Transmembrane helix</keyword>
<evidence type="ECO:0000256" key="6">
    <source>
        <dbReference type="SAM" id="Phobius"/>
    </source>
</evidence>
<evidence type="ECO:0008006" key="10">
    <source>
        <dbReference type="Google" id="ProtNLM"/>
    </source>
</evidence>
<dbReference type="AlphaFoldDB" id="A0A0J9XBV9"/>
<dbReference type="Pfam" id="PF10270">
    <property type="entry name" value="MMgT"/>
    <property type="match status" value="1"/>
</dbReference>
<dbReference type="PANTHER" id="PTHR28144">
    <property type="entry name" value="ER MEMBRANE PROTEIN COMPLEX SUBUNIT 5"/>
    <property type="match status" value="1"/>
</dbReference>
<evidence type="ECO:0000256" key="5">
    <source>
        <dbReference type="ARBA" id="ARBA00023136"/>
    </source>
</evidence>
<sequence>MSKGSLVNVLFFLSTVLIIHSAYSAYEFSYFVKHFTLSTTLNSTLPLDIKIELGLGVLVATLAAVYKQADTLKPIKLSEAIIDVEVKGESPFLSLERRSIFSNILEKRKEYNTWMEKESSS</sequence>
<keyword evidence="9" id="KW-1185">Reference proteome</keyword>
<accession>A0A0J9XBV9</accession>
<organism evidence="8 9">
    <name type="scientific">Geotrichum candidum</name>
    <name type="common">Oospora lactis</name>
    <name type="synonym">Dipodascus geotrichum</name>
    <dbReference type="NCBI Taxonomy" id="1173061"/>
    <lineage>
        <taxon>Eukaryota</taxon>
        <taxon>Fungi</taxon>
        <taxon>Dikarya</taxon>
        <taxon>Ascomycota</taxon>
        <taxon>Saccharomycotina</taxon>
        <taxon>Dipodascomycetes</taxon>
        <taxon>Dipodascales</taxon>
        <taxon>Dipodascaceae</taxon>
        <taxon>Geotrichum</taxon>
    </lineage>
</organism>
<dbReference type="OrthoDB" id="44756at2759"/>
<evidence type="ECO:0000256" key="3">
    <source>
        <dbReference type="ARBA" id="ARBA00022692"/>
    </source>
</evidence>
<evidence type="ECO:0000313" key="8">
    <source>
        <dbReference type="EMBL" id="CDO54670.1"/>
    </source>
</evidence>
<dbReference type="InterPro" id="IPR018937">
    <property type="entry name" value="MMgT"/>
</dbReference>
<dbReference type="PANTHER" id="PTHR28144:SF1">
    <property type="entry name" value="ER MEMBRANE PROTEIN COMPLEX SUBUNIT 5"/>
    <property type="match status" value="1"/>
</dbReference>
<evidence type="ECO:0000256" key="7">
    <source>
        <dbReference type="SAM" id="SignalP"/>
    </source>
</evidence>
<dbReference type="GO" id="GO:0072546">
    <property type="term" value="C:EMC complex"/>
    <property type="evidence" value="ECO:0007669"/>
    <property type="project" value="TreeGrafter"/>
</dbReference>
<proteinExistence type="inferred from homology"/>
<dbReference type="InterPro" id="IPR053279">
    <property type="entry name" value="EMC_subunit"/>
</dbReference>
<dbReference type="STRING" id="1173061.A0A0J9XBV9"/>
<keyword evidence="3 6" id="KW-0812">Transmembrane</keyword>
<gene>
    <name evidence="8" type="ORF">BN980_GECA08s02936g</name>
</gene>
<keyword evidence="5 6" id="KW-0472">Membrane</keyword>
<keyword evidence="7" id="KW-0732">Signal</keyword>
<feature type="signal peptide" evidence="7">
    <location>
        <begin position="1"/>
        <end position="24"/>
    </location>
</feature>
<dbReference type="GO" id="GO:0034975">
    <property type="term" value="P:protein folding in endoplasmic reticulum"/>
    <property type="evidence" value="ECO:0007669"/>
    <property type="project" value="TreeGrafter"/>
</dbReference>
<name>A0A0J9XBV9_GEOCN</name>
<evidence type="ECO:0000256" key="4">
    <source>
        <dbReference type="ARBA" id="ARBA00022989"/>
    </source>
</evidence>
<evidence type="ECO:0000256" key="1">
    <source>
        <dbReference type="ARBA" id="ARBA00004127"/>
    </source>
</evidence>
<evidence type="ECO:0000256" key="2">
    <source>
        <dbReference type="ARBA" id="ARBA00006109"/>
    </source>
</evidence>
<comment type="subcellular location">
    <subcellularLocation>
        <location evidence="1">Endomembrane system</location>
        <topology evidence="1">Multi-pass membrane protein</topology>
    </subcellularLocation>
</comment>
<comment type="caution">
    <text evidence="8">The sequence shown here is derived from an EMBL/GenBank/DDBJ whole genome shotgun (WGS) entry which is preliminary data.</text>
</comment>
<dbReference type="Proteomes" id="UP000242525">
    <property type="component" value="Unassembled WGS sequence"/>
</dbReference>
<evidence type="ECO:0000313" key="9">
    <source>
        <dbReference type="Proteomes" id="UP000242525"/>
    </source>
</evidence>
<feature type="transmembrane region" description="Helical" evidence="6">
    <location>
        <begin position="48"/>
        <end position="66"/>
    </location>
</feature>